<dbReference type="Gene3D" id="1.20.120.1200">
    <property type="entry name" value="NADH-ubiquinone/plastoquinone oxidoreductase chain 6, subunit NuoJ"/>
    <property type="match status" value="1"/>
</dbReference>
<dbReference type="OrthoDB" id="214784at2157"/>
<feature type="region of interest" description="Disordered" evidence="1">
    <location>
        <begin position="110"/>
        <end position="136"/>
    </location>
</feature>
<evidence type="ECO:0000256" key="1">
    <source>
        <dbReference type="SAM" id="MobiDB-lite"/>
    </source>
</evidence>
<gene>
    <name evidence="4" type="ORF">ATH50_0319</name>
    <name evidence="3" type="ORF">DU502_09055</name>
</gene>
<evidence type="ECO:0000313" key="5">
    <source>
        <dbReference type="Proteomes" id="UP000277326"/>
    </source>
</evidence>
<sequence>MTTKPELRTGAHLLPGLAAVVLFVVMAAAILQASFGDPQGFGPDAPITASIGYAMFNLDMGAIPGEGMLVAFEIIDIVLVAALVAAVMLARREHEGSVVALLADGGREVRDKLTDGESEERRSSDGRPQADQGGDR</sequence>
<dbReference type="EMBL" id="CP034145">
    <property type="protein sequence ID" value="AZH25521.1"/>
    <property type="molecule type" value="Genomic_DNA"/>
</dbReference>
<evidence type="ECO:0000313" key="4">
    <source>
        <dbReference type="EMBL" id="RMB25235.1"/>
    </source>
</evidence>
<keyword evidence="6" id="KW-1185">Reference proteome</keyword>
<reference evidence="3 6" key="2">
    <citation type="submission" date="2018-07" db="EMBL/GenBank/DDBJ databases">
        <title>Genome sequences of Haloplanus aerogenes JCM 16430T.</title>
        <authorList>
            <person name="Kim Y.B."/>
            <person name="Roh S.W."/>
        </authorList>
    </citation>
    <scope>NUCLEOTIDE SEQUENCE [LARGE SCALE GENOMIC DNA]</scope>
    <source>
        <strain evidence="3 6">JCM 16430</strain>
    </source>
</reference>
<dbReference type="AlphaFoldDB" id="A0A3M0DTB7"/>
<dbReference type="RefSeq" id="WP_121919059.1">
    <property type="nucleotide sequence ID" value="NZ_CP034145.1"/>
</dbReference>
<keyword evidence="2" id="KW-1133">Transmembrane helix</keyword>
<feature type="transmembrane region" description="Helical" evidence="2">
    <location>
        <begin position="68"/>
        <end position="90"/>
    </location>
</feature>
<reference evidence="4 5" key="1">
    <citation type="journal article" date="2015" name="Stand. Genomic Sci.">
        <title>Genomic Encyclopedia of Bacterial and Archaeal Type Strains, Phase III: the genomes of soil and plant-associated and newly described type strains.</title>
        <authorList>
            <person name="Whitman W.B."/>
            <person name="Woyke T."/>
            <person name="Klenk H.P."/>
            <person name="Zhou Y."/>
            <person name="Lilburn T.G."/>
            <person name="Beck B.J."/>
            <person name="De Vos P."/>
            <person name="Vandamme P."/>
            <person name="Eisen J.A."/>
            <person name="Garrity G."/>
            <person name="Hugenholtz P."/>
            <person name="Kyrpides N.C."/>
        </authorList>
    </citation>
    <scope>NUCLEOTIDE SEQUENCE [LARGE SCALE GENOMIC DNA]</scope>
    <source>
        <strain evidence="4 5">CGMCC 1.10124</strain>
    </source>
</reference>
<evidence type="ECO:0000313" key="6">
    <source>
        <dbReference type="Proteomes" id="UP000282007"/>
    </source>
</evidence>
<dbReference type="Proteomes" id="UP000277326">
    <property type="component" value="Unassembled WGS sequence"/>
</dbReference>
<evidence type="ECO:0000313" key="3">
    <source>
        <dbReference type="EMBL" id="AZH25521.1"/>
    </source>
</evidence>
<evidence type="ECO:0000256" key="2">
    <source>
        <dbReference type="SAM" id="Phobius"/>
    </source>
</evidence>
<proteinExistence type="predicted"/>
<name>A0A3M0DTB7_9EURY</name>
<feature type="transmembrane region" description="Helical" evidence="2">
    <location>
        <begin position="12"/>
        <end position="35"/>
    </location>
</feature>
<reference evidence="4" key="3">
    <citation type="submission" date="2018-10" db="EMBL/GenBank/DDBJ databases">
        <authorList>
            <person name="Whitman W."/>
            <person name="Huntemann M."/>
            <person name="Clum A."/>
            <person name="Pillay M."/>
            <person name="Palaniappan K."/>
            <person name="Varghese N."/>
            <person name="Mikhailova N."/>
            <person name="Stamatis D."/>
            <person name="Reddy T."/>
            <person name="Daum C."/>
            <person name="Shapiro N."/>
            <person name="Ivanova N."/>
            <person name="Kyrpides N."/>
            <person name="Woyke T."/>
        </authorList>
    </citation>
    <scope>NUCLEOTIDE SEQUENCE</scope>
    <source>
        <strain evidence="4">CGMCC 1.10124</strain>
    </source>
</reference>
<accession>A0A3M0DTB7</accession>
<dbReference type="InterPro" id="IPR042106">
    <property type="entry name" value="Nuo/plastoQ_OxRdtase_6_NuoJ"/>
</dbReference>
<dbReference type="Proteomes" id="UP000282007">
    <property type="component" value="Chromosome"/>
</dbReference>
<dbReference type="GeneID" id="38471431"/>
<dbReference type="KEGG" id="haer:DU502_09055"/>
<feature type="compositionally biased region" description="Basic and acidic residues" evidence="1">
    <location>
        <begin position="110"/>
        <end position="125"/>
    </location>
</feature>
<protein>
    <submittedName>
        <fullName evidence="3">Proton-conducting membrane transporter</fullName>
    </submittedName>
</protein>
<organism evidence="4 5">
    <name type="scientific">Haloplanus aerogenes</name>
    <dbReference type="NCBI Taxonomy" id="660522"/>
    <lineage>
        <taxon>Archaea</taxon>
        <taxon>Methanobacteriati</taxon>
        <taxon>Methanobacteriota</taxon>
        <taxon>Stenosarchaea group</taxon>
        <taxon>Halobacteria</taxon>
        <taxon>Halobacteriales</taxon>
        <taxon>Haloferacaceae</taxon>
        <taxon>Haloplanus</taxon>
    </lineage>
</organism>
<keyword evidence="2" id="KW-0812">Transmembrane</keyword>
<dbReference type="EMBL" id="REFS01000001">
    <property type="protein sequence ID" value="RMB25235.1"/>
    <property type="molecule type" value="Genomic_DNA"/>
</dbReference>
<keyword evidence="2" id="KW-0472">Membrane</keyword>